<reference evidence="2" key="1">
    <citation type="submission" date="2021-04" db="EMBL/GenBank/DDBJ databases">
        <title>novel species isolated from subtropical streams in China.</title>
        <authorList>
            <person name="Lu H."/>
        </authorList>
    </citation>
    <scope>NUCLEOTIDE SEQUENCE</scope>
    <source>
        <strain evidence="2">LFS511W</strain>
    </source>
</reference>
<protein>
    <submittedName>
        <fullName evidence="2">NAD(P)-binding protein</fullName>
    </submittedName>
</protein>
<dbReference type="EMBL" id="JAGSPN010000017">
    <property type="protein sequence ID" value="MBR7784015.1"/>
    <property type="molecule type" value="Genomic_DNA"/>
</dbReference>
<dbReference type="PANTHER" id="PTHR16128">
    <property type="entry name" value="FAD/NAD(P)-BINDING OXIDOREDUCTASE FAMILY PROTEIN"/>
    <property type="match status" value="1"/>
</dbReference>
<dbReference type="Pfam" id="PF13450">
    <property type="entry name" value="NAD_binding_8"/>
    <property type="match status" value="1"/>
</dbReference>
<evidence type="ECO:0000259" key="1">
    <source>
        <dbReference type="Pfam" id="PF01593"/>
    </source>
</evidence>
<organism evidence="2 3">
    <name type="scientific">Undibacterium luofuense</name>
    <dbReference type="NCBI Taxonomy" id="2828733"/>
    <lineage>
        <taxon>Bacteria</taxon>
        <taxon>Pseudomonadati</taxon>
        <taxon>Pseudomonadota</taxon>
        <taxon>Betaproteobacteria</taxon>
        <taxon>Burkholderiales</taxon>
        <taxon>Oxalobacteraceae</taxon>
        <taxon>Undibacterium</taxon>
    </lineage>
</organism>
<gene>
    <name evidence="2" type="ORF">KDM89_17860</name>
</gene>
<dbReference type="AlphaFoldDB" id="A0A941I8R3"/>
<dbReference type="Gene3D" id="3.50.50.60">
    <property type="entry name" value="FAD/NAD(P)-binding domain"/>
    <property type="match status" value="1"/>
</dbReference>
<name>A0A941I8R3_9BURK</name>
<feature type="domain" description="Amine oxidase" evidence="1">
    <location>
        <begin position="104"/>
        <end position="324"/>
    </location>
</feature>
<dbReference type="Proteomes" id="UP000680067">
    <property type="component" value="Unassembled WGS sequence"/>
</dbReference>
<keyword evidence="3" id="KW-1185">Reference proteome</keyword>
<dbReference type="InterPro" id="IPR036188">
    <property type="entry name" value="FAD/NAD-bd_sf"/>
</dbReference>
<dbReference type="Pfam" id="PF01593">
    <property type="entry name" value="Amino_oxidase"/>
    <property type="match status" value="1"/>
</dbReference>
<dbReference type="PRINTS" id="PR00419">
    <property type="entry name" value="ADXRDTASE"/>
</dbReference>
<evidence type="ECO:0000313" key="3">
    <source>
        <dbReference type="Proteomes" id="UP000680067"/>
    </source>
</evidence>
<dbReference type="Gene3D" id="3.90.660.10">
    <property type="match status" value="1"/>
</dbReference>
<comment type="caution">
    <text evidence="2">The sequence shown here is derived from an EMBL/GenBank/DDBJ whole genome shotgun (WGS) entry which is preliminary data.</text>
</comment>
<dbReference type="SUPFAM" id="SSF51905">
    <property type="entry name" value="FAD/NAD(P)-binding domain"/>
    <property type="match status" value="1"/>
</dbReference>
<dbReference type="InterPro" id="IPR002937">
    <property type="entry name" value="Amino_oxidase"/>
</dbReference>
<accession>A0A941I8R3</accession>
<proteinExistence type="predicted"/>
<dbReference type="GO" id="GO:0016491">
    <property type="term" value="F:oxidoreductase activity"/>
    <property type="evidence" value="ECO:0007669"/>
    <property type="project" value="InterPro"/>
</dbReference>
<sequence>MLNIAVIGSGLAGLTAARHLQHAGHHVTVYEKAMGVSGRMSTRQTELGGFDHGAQYFTARTDRFRKEVSDWIKHGWVTEWDARVVALEHGQVTAEKKKTARFVAVPGMNSLGKQLQHGLDVRTEHTITACERLDGQWLLRFRCPTVEIEATAGPFDRVILAVPAEQAAPLLSVVPELAAQASGVHMSPCWTMMLGFSFELNLPYDAAFVNSHRLNWIARDNSKPGHRPGERWVAQAGPAWSEEHLRDEPERVLEKMLKAFHEETGSHIQPMHAVVHRWAYAQAENPLDADYLYSDEYGIGVCGDWFRAGLDGGGKVENAFLSALSLSKKAGS</sequence>
<dbReference type="PANTHER" id="PTHR16128:SF5">
    <property type="entry name" value="FAD_NAD(P)-BINDING OXIDOREDUCTASE FAMILY PROTEIN"/>
    <property type="match status" value="1"/>
</dbReference>
<evidence type="ECO:0000313" key="2">
    <source>
        <dbReference type="EMBL" id="MBR7784015.1"/>
    </source>
</evidence>
<dbReference type="RefSeq" id="WP_212689290.1">
    <property type="nucleotide sequence ID" value="NZ_JAGSPN010000017.1"/>
</dbReference>